<dbReference type="RefSeq" id="WP_147061777.1">
    <property type="nucleotide sequence ID" value="NZ_BAABDN010000001.1"/>
</dbReference>
<accession>A0A512SWF2</accession>
<dbReference type="EMBL" id="BKBA01000002">
    <property type="protein sequence ID" value="GEQ12254.1"/>
    <property type="molecule type" value="Genomic_DNA"/>
</dbReference>
<reference evidence="2 3" key="1">
    <citation type="submission" date="2019-07" db="EMBL/GenBank/DDBJ databases">
        <title>Whole genome shotgun sequence of Knoellia locipacati NBRC 109775.</title>
        <authorList>
            <person name="Hosoyama A."/>
            <person name="Uohara A."/>
            <person name="Ohji S."/>
            <person name="Ichikawa N."/>
        </authorList>
    </citation>
    <scope>NUCLEOTIDE SEQUENCE [LARGE SCALE GENOMIC DNA]</scope>
    <source>
        <strain evidence="2 3">NBRC 109775</strain>
    </source>
</reference>
<dbReference type="GO" id="GO:0005524">
    <property type="term" value="F:ATP binding"/>
    <property type="evidence" value="ECO:0007669"/>
    <property type="project" value="TreeGrafter"/>
</dbReference>
<organism evidence="2 3">
    <name type="scientific">Knoellia locipacati</name>
    <dbReference type="NCBI Taxonomy" id="882824"/>
    <lineage>
        <taxon>Bacteria</taxon>
        <taxon>Bacillati</taxon>
        <taxon>Actinomycetota</taxon>
        <taxon>Actinomycetes</taxon>
        <taxon>Micrococcales</taxon>
        <taxon>Intrasporangiaceae</taxon>
        <taxon>Knoellia</taxon>
    </lineage>
</organism>
<dbReference type="SUPFAM" id="SSF52540">
    <property type="entry name" value="P-loop containing nucleoside triphosphate hydrolases"/>
    <property type="match status" value="1"/>
</dbReference>
<dbReference type="PANTHER" id="PTHR43384:SF13">
    <property type="entry name" value="SLR0110 PROTEIN"/>
    <property type="match status" value="1"/>
</dbReference>
<gene>
    <name evidence="2" type="ORF">KLO01_03010</name>
</gene>
<dbReference type="Proteomes" id="UP000321793">
    <property type="component" value="Unassembled WGS sequence"/>
</dbReference>
<dbReference type="GO" id="GO:0016887">
    <property type="term" value="F:ATP hydrolysis activity"/>
    <property type="evidence" value="ECO:0007669"/>
    <property type="project" value="TreeGrafter"/>
</dbReference>
<name>A0A512SWF2_9MICO</name>
<dbReference type="OrthoDB" id="3448281at2"/>
<comment type="caution">
    <text evidence="2">The sequence shown here is derived from an EMBL/GenBank/DDBJ whole genome shotgun (WGS) entry which is preliminary data.</text>
</comment>
<proteinExistence type="predicted"/>
<dbReference type="GO" id="GO:0051782">
    <property type="term" value="P:negative regulation of cell division"/>
    <property type="evidence" value="ECO:0007669"/>
    <property type="project" value="TreeGrafter"/>
</dbReference>
<dbReference type="GO" id="GO:0005829">
    <property type="term" value="C:cytosol"/>
    <property type="evidence" value="ECO:0007669"/>
    <property type="project" value="TreeGrafter"/>
</dbReference>
<feature type="domain" description="AAA" evidence="1">
    <location>
        <begin position="130"/>
        <end position="289"/>
    </location>
</feature>
<protein>
    <submittedName>
        <fullName evidence="2">Transcriptional regulator</fullName>
    </submittedName>
</protein>
<dbReference type="Pfam" id="PF13614">
    <property type="entry name" value="AAA_31"/>
    <property type="match status" value="1"/>
</dbReference>
<evidence type="ECO:0000259" key="1">
    <source>
        <dbReference type="Pfam" id="PF13614"/>
    </source>
</evidence>
<dbReference type="PANTHER" id="PTHR43384">
    <property type="entry name" value="SEPTUM SITE-DETERMINING PROTEIN MIND HOMOLOG, CHLOROPLASTIC-RELATED"/>
    <property type="match status" value="1"/>
</dbReference>
<evidence type="ECO:0000313" key="3">
    <source>
        <dbReference type="Proteomes" id="UP000321793"/>
    </source>
</evidence>
<dbReference type="InterPro" id="IPR050625">
    <property type="entry name" value="ParA/MinD_ATPase"/>
</dbReference>
<keyword evidence="3" id="KW-1185">Reference proteome</keyword>
<dbReference type="Gene3D" id="3.40.50.300">
    <property type="entry name" value="P-loop containing nucleotide triphosphate hydrolases"/>
    <property type="match status" value="1"/>
</dbReference>
<dbReference type="GO" id="GO:0009898">
    <property type="term" value="C:cytoplasmic side of plasma membrane"/>
    <property type="evidence" value="ECO:0007669"/>
    <property type="project" value="TreeGrafter"/>
</dbReference>
<dbReference type="AlphaFoldDB" id="A0A512SWF2"/>
<dbReference type="InterPro" id="IPR025669">
    <property type="entry name" value="AAA_dom"/>
</dbReference>
<dbReference type="InterPro" id="IPR027417">
    <property type="entry name" value="P-loop_NTPase"/>
</dbReference>
<evidence type="ECO:0000313" key="2">
    <source>
        <dbReference type="EMBL" id="GEQ12254.1"/>
    </source>
</evidence>
<sequence>MTILWDNEPGASDRYHFALGHVQLLGSAPLVHRALDDDAQSDLVVIGPMVNLDEASLLVESVRGVRPEVGFILLRHRLDVTTMTQALRSGFREVVASDDAPALSDAVRRSRDLTARLAGHQSGGPAAQGRIITVFSAKGGVGKTTLSTNIATHLALSNQRTVLVDLDLSFGDVGISMQLMPSNSVHDAVSMSGSLDGEGLAQLVTHHEASGLDVIAAPTDPSLADRVSAQVVSELLRVAAAHYDYVIVDTPPSFTEHVLAACDVSSLLVLIATLDIPAVKNLKLALETLDALGSPKESRVIVLNRADVKVGLRDEDVVQAIGAPIAVSIPASITVPASVNRGVPLVLESPRDPVSVALREIADKHIRGRFGTPVEDTQRRSLFSRRSR</sequence>